<feature type="compositionally biased region" description="Basic and acidic residues" evidence="1">
    <location>
        <begin position="95"/>
        <end position="106"/>
    </location>
</feature>
<feature type="region of interest" description="Disordered" evidence="1">
    <location>
        <begin position="1"/>
        <end position="44"/>
    </location>
</feature>
<sequence length="116" mass="12754">MITKVGRTAQLGRGGDLQRQRRAVHHRSPEHLGRAERSDRVGAVKPDQRCDIDRRITDAGMIKIERSGDPSAVGPEQVVRPEVAMAHGRAGVLLDDQHGEPVEHRAVGRSPYLIEG</sequence>
<evidence type="ECO:0000313" key="3">
    <source>
        <dbReference type="Proteomes" id="UP000569914"/>
    </source>
</evidence>
<proteinExistence type="predicted"/>
<reference evidence="2 3" key="1">
    <citation type="submission" date="2020-07" db="EMBL/GenBank/DDBJ databases">
        <title>Sequencing the genomes of 1000 actinobacteria strains.</title>
        <authorList>
            <person name="Klenk H.-P."/>
        </authorList>
    </citation>
    <scope>NUCLEOTIDE SEQUENCE [LARGE SCALE GENOMIC DNA]</scope>
    <source>
        <strain evidence="2 3">DSM 22083</strain>
    </source>
</reference>
<evidence type="ECO:0000256" key="1">
    <source>
        <dbReference type="SAM" id="MobiDB-lite"/>
    </source>
</evidence>
<name>A0A7Y9IDA7_9ACTN</name>
<protein>
    <submittedName>
        <fullName evidence="2">Uncharacterized protein</fullName>
    </submittedName>
</protein>
<accession>A0A7Y9IDA7</accession>
<dbReference type="EMBL" id="JACCBU010000001">
    <property type="protein sequence ID" value="NYE74705.1"/>
    <property type="molecule type" value="Genomic_DNA"/>
</dbReference>
<feature type="region of interest" description="Disordered" evidence="1">
    <location>
        <begin position="94"/>
        <end position="116"/>
    </location>
</feature>
<feature type="compositionally biased region" description="Basic and acidic residues" evidence="1">
    <location>
        <begin position="27"/>
        <end position="44"/>
    </location>
</feature>
<gene>
    <name evidence="2" type="ORF">BKA15_006034</name>
</gene>
<dbReference type="AlphaFoldDB" id="A0A7Y9IDA7"/>
<comment type="caution">
    <text evidence="2">The sequence shown here is derived from an EMBL/GenBank/DDBJ whole genome shotgun (WGS) entry which is preliminary data.</text>
</comment>
<keyword evidence="3" id="KW-1185">Reference proteome</keyword>
<organism evidence="2 3">
    <name type="scientific">Microlunatus parietis</name>
    <dbReference type="NCBI Taxonomy" id="682979"/>
    <lineage>
        <taxon>Bacteria</taxon>
        <taxon>Bacillati</taxon>
        <taxon>Actinomycetota</taxon>
        <taxon>Actinomycetes</taxon>
        <taxon>Propionibacteriales</taxon>
        <taxon>Propionibacteriaceae</taxon>
        <taxon>Microlunatus</taxon>
    </lineage>
</organism>
<evidence type="ECO:0000313" key="2">
    <source>
        <dbReference type="EMBL" id="NYE74705.1"/>
    </source>
</evidence>
<dbReference type="Proteomes" id="UP000569914">
    <property type="component" value="Unassembled WGS sequence"/>
</dbReference>